<feature type="domain" description="Flagellar basal-body/hook protein C-terminal" evidence="8">
    <location>
        <begin position="440"/>
        <end position="479"/>
    </location>
</feature>
<dbReference type="PANTHER" id="PTHR30033:SF1">
    <property type="entry name" value="FLAGELLAR HOOK-ASSOCIATED PROTEIN 1"/>
    <property type="match status" value="1"/>
</dbReference>
<keyword evidence="5" id="KW-0964">Secreted</keyword>
<dbReference type="EMBL" id="JABACJ020000038">
    <property type="protein sequence ID" value="MBU3878575.1"/>
    <property type="molecule type" value="Genomic_DNA"/>
</dbReference>
<dbReference type="PANTHER" id="PTHR30033">
    <property type="entry name" value="FLAGELLAR HOOK-ASSOCIATED PROTEIN 1"/>
    <property type="match status" value="1"/>
</dbReference>
<evidence type="ECO:0000313" key="10">
    <source>
        <dbReference type="EMBL" id="MBU3878575.1"/>
    </source>
</evidence>
<gene>
    <name evidence="10" type="primary">flgK</name>
    <name evidence="10" type="ORF">HGO97_022515</name>
</gene>
<dbReference type="InterPro" id="IPR053927">
    <property type="entry name" value="FlgK_helical"/>
</dbReference>
<keyword evidence="10" id="KW-0969">Cilium</keyword>
<comment type="similarity">
    <text evidence="3">Belongs to the flagella basal body rod proteins family.</text>
</comment>
<dbReference type="InterPro" id="IPR002371">
    <property type="entry name" value="FlgK"/>
</dbReference>
<dbReference type="Pfam" id="PF22638">
    <property type="entry name" value="FlgK_D1"/>
    <property type="match status" value="1"/>
</dbReference>
<keyword evidence="11" id="KW-1185">Reference proteome</keyword>
<evidence type="ECO:0000259" key="7">
    <source>
        <dbReference type="Pfam" id="PF00460"/>
    </source>
</evidence>
<feature type="domain" description="Flagellar basal body rod protein N-terminal" evidence="7">
    <location>
        <begin position="13"/>
        <end position="38"/>
    </location>
</feature>
<accession>A0ABS6DBH1</accession>
<keyword evidence="10" id="KW-0966">Cell projection</keyword>
<evidence type="ECO:0000256" key="2">
    <source>
        <dbReference type="ARBA" id="ARBA00004613"/>
    </source>
</evidence>
<name>A0ABS6DBH1_9FIRM</name>
<keyword evidence="10" id="KW-0282">Flagellum</keyword>
<dbReference type="InterPro" id="IPR010930">
    <property type="entry name" value="Flg_bb/hook_C_dom"/>
</dbReference>
<protein>
    <recommendedName>
        <fullName evidence="4">Flagellar hook-associated protein 1</fullName>
    </recommendedName>
</protein>
<dbReference type="InterPro" id="IPR001444">
    <property type="entry name" value="Flag_bb_rod_N"/>
</dbReference>
<evidence type="ECO:0000256" key="1">
    <source>
        <dbReference type="ARBA" id="ARBA00004365"/>
    </source>
</evidence>
<dbReference type="Proteomes" id="UP000723714">
    <property type="component" value="Unassembled WGS sequence"/>
</dbReference>
<evidence type="ECO:0000259" key="9">
    <source>
        <dbReference type="Pfam" id="PF22638"/>
    </source>
</evidence>
<evidence type="ECO:0000259" key="8">
    <source>
        <dbReference type="Pfam" id="PF06429"/>
    </source>
</evidence>
<dbReference type="Pfam" id="PF06429">
    <property type="entry name" value="Flg_bbr_C"/>
    <property type="match status" value="1"/>
</dbReference>
<evidence type="ECO:0000256" key="3">
    <source>
        <dbReference type="ARBA" id="ARBA00009677"/>
    </source>
</evidence>
<comment type="subcellular location">
    <subcellularLocation>
        <location evidence="1">Bacterial flagellum</location>
    </subcellularLocation>
    <subcellularLocation>
        <location evidence="2">Secreted</location>
    </subcellularLocation>
</comment>
<evidence type="ECO:0000313" key="11">
    <source>
        <dbReference type="Proteomes" id="UP000723714"/>
    </source>
</evidence>
<sequence length="486" mass="53037">MRPTFMGLETTKRGIMVNQKALDIVGNNISNVKTKGYTRQRLDMVSVQNGGTTHLPTTSIPLAGQGVEAVGVGQIRNAFLDSKFREEYGDVGFYDQRQAMLSEIEAAISDPEVEGTGIKDSLSTLLTALTKFSENPYQETQANIVRSAFTGVAQTLNQYAQKLNTIREQQQSDLAISVEDVNAKLEQLADLNKTIVDEVFTNADYDGTAYGPNELLDQRNLILDALSRYGEVQVFPKDDGGMQVKFNGKVVVDGTGNQYTADSIQIGEDKTSLMWQSDQEQLKLPTGVLKGYVDVLNGASQLDKGIPYYQDKLNDLAVNLAAAFNQVIPNDNGDAGHKVLLEGGEDGTITAANLSISADWLADANYVIQQNPDGEMDNTNVLNMKNLLDQDFTFNGEFTGTFSEFVTYITTALGSDMTLNGSRLEASVTTAESVDESRTSVSGVSLNEEGIEMMTYNKAYQALARMMTTMDEQLDVLINKTGLVGR</sequence>
<organism evidence="10 11">
    <name type="scientific">Faecalicatena faecalis</name>
    <dbReference type="NCBI Taxonomy" id="2726362"/>
    <lineage>
        <taxon>Bacteria</taxon>
        <taxon>Bacillati</taxon>
        <taxon>Bacillota</taxon>
        <taxon>Clostridia</taxon>
        <taxon>Lachnospirales</taxon>
        <taxon>Lachnospiraceae</taxon>
        <taxon>Faecalicatena</taxon>
    </lineage>
</organism>
<comment type="caution">
    <text evidence="10">The sequence shown here is derived from an EMBL/GenBank/DDBJ whole genome shotgun (WGS) entry which is preliminary data.</text>
</comment>
<dbReference type="NCBIfam" id="TIGR02492">
    <property type="entry name" value="flgK_ends"/>
    <property type="match status" value="1"/>
</dbReference>
<evidence type="ECO:0000256" key="6">
    <source>
        <dbReference type="ARBA" id="ARBA00023143"/>
    </source>
</evidence>
<keyword evidence="6" id="KW-0975">Bacterial flagellum</keyword>
<reference evidence="10 11" key="1">
    <citation type="submission" date="2021-06" db="EMBL/GenBank/DDBJ databases">
        <title>Faecalicatena sp. nov. isolated from porcine feces.</title>
        <authorList>
            <person name="Oh B.S."/>
            <person name="Lee J.H."/>
        </authorList>
    </citation>
    <scope>NUCLEOTIDE SEQUENCE [LARGE SCALE GENOMIC DNA]</scope>
    <source>
        <strain evidence="10 11">AGMB00832</strain>
    </source>
</reference>
<feature type="domain" description="Flagellar hook-associated protein FlgK helical" evidence="9">
    <location>
        <begin position="102"/>
        <end position="327"/>
    </location>
</feature>
<dbReference type="Pfam" id="PF00460">
    <property type="entry name" value="Flg_bb_rod"/>
    <property type="match status" value="1"/>
</dbReference>
<proteinExistence type="inferred from homology"/>
<evidence type="ECO:0000256" key="5">
    <source>
        <dbReference type="ARBA" id="ARBA00022525"/>
    </source>
</evidence>
<evidence type="ECO:0000256" key="4">
    <source>
        <dbReference type="ARBA" id="ARBA00016244"/>
    </source>
</evidence>